<dbReference type="KEGG" id="hprf:HLPR_11790"/>
<keyword evidence="1" id="KW-1133">Transmembrane helix</keyword>
<evidence type="ECO:0000313" key="2">
    <source>
        <dbReference type="EMBL" id="BEP28848.1"/>
    </source>
</evidence>
<dbReference type="RefSeq" id="WP_338537154.1">
    <property type="nucleotide sequence ID" value="NZ_AP028654.1"/>
</dbReference>
<dbReference type="EMBL" id="AP028654">
    <property type="protein sequence ID" value="BEP28848.1"/>
    <property type="molecule type" value="Genomic_DNA"/>
</dbReference>
<keyword evidence="1" id="KW-0812">Transmembrane</keyword>
<protein>
    <recommendedName>
        <fullName evidence="4">Carboxymuconolactone decarboxylase family protein</fullName>
    </recommendedName>
</protein>
<dbReference type="AlphaFoldDB" id="A0AAU9EH97"/>
<evidence type="ECO:0000256" key="1">
    <source>
        <dbReference type="SAM" id="Phobius"/>
    </source>
</evidence>
<keyword evidence="1" id="KW-0472">Membrane</keyword>
<dbReference type="SUPFAM" id="SSF69118">
    <property type="entry name" value="AhpD-like"/>
    <property type="match status" value="1"/>
</dbReference>
<dbReference type="Gene3D" id="1.20.1290.10">
    <property type="entry name" value="AhpD-like"/>
    <property type="match status" value="1"/>
</dbReference>
<organism evidence="2 3">
    <name type="scientific">Helicovermis profundi</name>
    <dbReference type="NCBI Taxonomy" id="3065157"/>
    <lineage>
        <taxon>Bacteria</taxon>
        <taxon>Bacillati</taxon>
        <taxon>Bacillota</taxon>
        <taxon>Clostridia</taxon>
        <taxon>Helicovermis</taxon>
    </lineage>
</organism>
<keyword evidence="3" id="KW-1185">Reference proteome</keyword>
<reference evidence="2 3" key="1">
    <citation type="submission" date="2023-08" db="EMBL/GenBank/DDBJ databases">
        <title>Helicovermis profunda gen. nov., sp. nov., a novel mesophilic, fermentative bacterium within the Bacillota from a deep-sea hydrothermal vent chimney.</title>
        <authorList>
            <person name="Miyazaki U."/>
            <person name="Mizutani D."/>
            <person name="Hashimoto Y."/>
            <person name="Tame A."/>
            <person name="Sawayama S."/>
            <person name="Miyazaki J."/>
            <person name="Takai K."/>
            <person name="Nakagawa S."/>
        </authorList>
    </citation>
    <scope>NUCLEOTIDE SEQUENCE [LARGE SCALE GENOMIC DNA]</scope>
    <source>
        <strain evidence="2 3">S502</strain>
    </source>
</reference>
<dbReference type="InterPro" id="IPR029032">
    <property type="entry name" value="AhpD-like"/>
</dbReference>
<proteinExistence type="predicted"/>
<gene>
    <name evidence="2" type="ORF">HLPR_11790</name>
</gene>
<evidence type="ECO:0000313" key="3">
    <source>
        <dbReference type="Proteomes" id="UP001321786"/>
    </source>
</evidence>
<accession>A0AAU9EH97</accession>
<evidence type="ECO:0008006" key="4">
    <source>
        <dbReference type="Google" id="ProtNLM"/>
    </source>
</evidence>
<sequence length="189" mass="21699">MSNFYKKNYSLKEFYHIIDKAVFSKKDFDKAMKTKLIDEEFKTRIMLAVTEINGCEICNNYHTKEARELAIKKENTQIFNSEVFTMSSSKKELAIEFAENYALENGNYSEEKWNELIDYYGEEKSNAILGAIRLIMMGNAHGIAAGALIRRMKFKPVKNSTFLNELALTLSVIVFVPTAIIKRKVLGII</sequence>
<feature type="transmembrane region" description="Helical" evidence="1">
    <location>
        <begin position="127"/>
        <end position="149"/>
    </location>
</feature>
<feature type="transmembrane region" description="Helical" evidence="1">
    <location>
        <begin position="161"/>
        <end position="181"/>
    </location>
</feature>
<name>A0AAU9EH97_9FIRM</name>
<dbReference type="Proteomes" id="UP001321786">
    <property type="component" value="Chromosome"/>
</dbReference>